<dbReference type="AlphaFoldDB" id="A0A7R9ICG3"/>
<dbReference type="GO" id="GO:0005524">
    <property type="term" value="F:ATP binding"/>
    <property type="evidence" value="ECO:0007669"/>
    <property type="project" value="InterPro"/>
</dbReference>
<evidence type="ECO:0000259" key="5">
    <source>
        <dbReference type="Pfam" id="PF00664"/>
    </source>
</evidence>
<evidence type="ECO:0000256" key="2">
    <source>
        <dbReference type="ARBA" id="ARBA00022989"/>
    </source>
</evidence>
<evidence type="ECO:0000256" key="3">
    <source>
        <dbReference type="ARBA" id="ARBA00023136"/>
    </source>
</evidence>
<proteinExistence type="predicted"/>
<keyword evidence="3 4" id="KW-0472">Membrane</keyword>
<dbReference type="EMBL" id="OE000985">
    <property type="protein sequence ID" value="CAD7455643.1"/>
    <property type="molecule type" value="Genomic_DNA"/>
</dbReference>
<sequence>MSSQEKKRREVTDHQVTHANSTLSNVSYGAVEDDTKYYLTVYGILAGLNSVFTLLRAFLFAYAGLHAATTIHKLLLNSIMRVRADVLKDNFKTRVPNEVKTRTSELVETMHSYLSRNKRTALIRWHTSQKSFAIPAIGSFYY</sequence>
<dbReference type="Pfam" id="PF00664">
    <property type="entry name" value="ABC_membrane"/>
    <property type="match status" value="1"/>
</dbReference>
<dbReference type="SUPFAM" id="SSF90123">
    <property type="entry name" value="ABC transporter transmembrane region"/>
    <property type="match status" value="1"/>
</dbReference>
<dbReference type="InterPro" id="IPR011527">
    <property type="entry name" value="ABC1_TM_dom"/>
</dbReference>
<keyword evidence="2 4" id="KW-1133">Transmembrane helix</keyword>
<organism evidence="6">
    <name type="scientific">Timema tahoe</name>
    <dbReference type="NCBI Taxonomy" id="61484"/>
    <lineage>
        <taxon>Eukaryota</taxon>
        <taxon>Metazoa</taxon>
        <taxon>Ecdysozoa</taxon>
        <taxon>Arthropoda</taxon>
        <taxon>Hexapoda</taxon>
        <taxon>Insecta</taxon>
        <taxon>Pterygota</taxon>
        <taxon>Neoptera</taxon>
        <taxon>Polyneoptera</taxon>
        <taxon>Phasmatodea</taxon>
        <taxon>Timematodea</taxon>
        <taxon>Timematoidea</taxon>
        <taxon>Timematidae</taxon>
        <taxon>Timema</taxon>
    </lineage>
</organism>
<evidence type="ECO:0000256" key="1">
    <source>
        <dbReference type="ARBA" id="ARBA00022692"/>
    </source>
</evidence>
<evidence type="ECO:0000256" key="4">
    <source>
        <dbReference type="SAM" id="Phobius"/>
    </source>
</evidence>
<dbReference type="GO" id="GO:0016020">
    <property type="term" value="C:membrane"/>
    <property type="evidence" value="ECO:0007669"/>
    <property type="project" value="InterPro"/>
</dbReference>
<evidence type="ECO:0000313" key="6">
    <source>
        <dbReference type="EMBL" id="CAD7455643.1"/>
    </source>
</evidence>
<keyword evidence="1 4" id="KW-0812">Transmembrane</keyword>
<gene>
    <name evidence="6" type="ORF">TTEB3V08_LOCUS3709</name>
</gene>
<dbReference type="GO" id="GO:0140359">
    <property type="term" value="F:ABC-type transporter activity"/>
    <property type="evidence" value="ECO:0007669"/>
    <property type="project" value="InterPro"/>
</dbReference>
<name>A0A7R9ICG3_9NEOP</name>
<protein>
    <recommendedName>
        <fullName evidence="5">ABC transmembrane type-1 domain-containing protein</fullName>
    </recommendedName>
</protein>
<reference evidence="6" key="1">
    <citation type="submission" date="2020-11" db="EMBL/GenBank/DDBJ databases">
        <authorList>
            <person name="Tran Van P."/>
        </authorList>
    </citation>
    <scope>NUCLEOTIDE SEQUENCE</scope>
</reference>
<accession>A0A7R9ICG3</accession>
<dbReference type="InterPro" id="IPR036640">
    <property type="entry name" value="ABC1_TM_sf"/>
</dbReference>
<feature type="domain" description="ABC transmembrane type-1" evidence="5">
    <location>
        <begin position="29"/>
        <end position="90"/>
    </location>
</feature>
<dbReference type="Gene3D" id="1.20.1560.10">
    <property type="entry name" value="ABC transporter type 1, transmembrane domain"/>
    <property type="match status" value="1"/>
</dbReference>
<feature type="transmembrane region" description="Helical" evidence="4">
    <location>
        <begin position="41"/>
        <end position="65"/>
    </location>
</feature>